<dbReference type="PATRIC" id="fig|1031711.3.peg.4821"/>
<dbReference type="AlphaFoldDB" id="F6GBT4"/>
<reference evidence="1 2" key="1">
    <citation type="journal article" date="2011" name="J. Bacteriol.">
        <title>Complete genome sequence of the plant pathogen Ralstonia solanacearum strain Po82.</title>
        <authorList>
            <person name="Xu J."/>
            <person name="Zheng H.J."/>
            <person name="Liu L."/>
            <person name="Pan Z.C."/>
            <person name="Prior P."/>
            <person name="Tang B."/>
            <person name="Xu J.S."/>
            <person name="Zhang H."/>
            <person name="Tian Q."/>
            <person name="Zhang L.Q."/>
            <person name="Feng J."/>
        </authorList>
    </citation>
    <scope>NUCLEOTIDE SEQUENCE [LARGE SCALE GENOMIC DNA]</scope>
    <source>
        <strain evidence="2">Po82</strain>
    </source>
</reference>
<evidence type="ECO:0000313" key="1">
    <source>
        <dbReference type="EMBL" id="AEG72290.1"/>
    </source>
</evidence>
<accession>F6GBT4</accession>
<sequence length="44" mass="4251">MAAPLSGAAMSGLVGVSDPARYRARHAGKARAVVGAGAEAGREG</sequence>
<gene>
    <name evidence="1" type="ordered locus">RSPO_m01657</name>
</gene>
<dbReference type="Proteomes" id="UP000007953">
    <property type="component" value="Plasmid megaplasmid"/>
</dbReference>
<dbReference type="HOGENOM" id="CLU_3221123_0_0_4"/>
<protein>
    <submittedName>
        <fullName evidence="1">Uncharacterized protein</fullName>
    </submittedName>
</protein>
<dbReference type="EMBL" id="CP002820">
    <property type="protein sequence ID" value="AEG72290.1"/>
    <property type="molecule type" value="Genomic_DNA"/>
</dbReference>
<name>F6GBT4_RALS8</name>
<dbReference type="KEGG" id="rsn:RSPO_m01657"/>
<geneLocation type="plasmid" evidence="2"/>
<organism evidence="1 2">
    <name type="scientific">Ralstonia solanacearum (strain Po82)</name>
    <dbReference type="NCBI Taxonomy" id="1031711"/>
    <lineage>
        <taxon>Bacteria</taxon>
        <taxon>Pseudomonadati</taxon>
        <taxon>Pseudomonadota</taxon>
        <taxon>Betaproteobacteria</taxon>
        <taxon>Burkholderiales</taxon>
        <taxon>Burkholderiaceae</taxon>
        <taxon>Ralstonia</taxon>
        <taxon>Ralstonia solanacearum species complex</taxon>
    </lineage>
</organism>
<proteinExistence type="predicted"/>
<keyword evidence="1" id="KW-0614">Plasmid</keyword>
<evidence type="ECO:0000313" key="2">
    <source>
        <dbReference type="Proteomes" id="UP000007953"/>
    </source>
</evidence>